<feature type="transmembrane region" description="Helical" evidence="2">
    <location>
        <begin position="270"/>
        <end position="289"/>
    </location>
</feature>
<feature type="transmembrane region" description="Helical" evidence="2">
    <location>
        <begin position="99"/>
        <end position="126"/>
    </location>
</feature>
<evidence type="ECO:0000256" key="2">
    <source>
        <dbReference type="SAM" id="Phobius"/>
    </source>
</evidence>
<dbReference type="Pfam" id="PF13367">
    <property type="entry name" value="PrsW-protease"/>
    <property type="match status" value="1"/>
</dbReference>
<organism evidence="3 4">
    <name type="scientific">Microbacterium testaceum</name>
    <name type="common">Aureobacterium testaceum</name>
    <name type="synonym">Brevibacterium testaceum</name>
    <dbReference type="NCBI Taxonomy" id="2033"/>
    <lineage>
        <taxon>Bacteria</taxon>
        <taxon>Bacillati</taxon>
        <taxon>Actinomycetota</taxon>
        <taxon>Actinomycetes</taxon>
        <taxon>Micrococcales</taxon>
        <taxon>Microbacteriaceae</taxon>
        <taxon>Microbacterium</taxon>
    </lineage>
</organism>
<protein>
    <submittedName>
        <fullName evidence="3">Protease PrsW</fullName>
    </submittedName>
</protein>
<feature type="transmembrane region" description="Helical" evidence="2">
    <location>
        <begin position="170"/>
        <end position="193"/>
    </location>
</feature>
<dbReference type="EMBL" id="BJML01000001">
    <property type="protein sequence ID" value="GEB44631.1"/>
    <property type="molecule type" value="Genomic_DNA"/>
</dbReference>
<name>A0A4Y3QHE0_MICTE</name>
<dbReference type="GO" id="GO:0006508">
    <property type="term" value="P:proteolysis"/>
    <property type="evidence" value="ECO:0007669"/>
    <property type="project" value="UniProtKB-KW"/>
</dbReference>
<dbReference type="GO" id="GO:0008233">
    <property type="term" value="F:peptidase activity"/>
    <property type="evidence" value="ECO:0007669"/>
    <property type="project" value="UniProtKB-KW"/>
</dbReference>
<evidence type="ECO:0000313" key="4">
    <source>
        <dbReference type="Proteomes" id="UP000319525"/>
    </source>
</evidence>
<dbReference type="Proteomes" id="UP000319525">
    <property type="component" value="Unassembled WGS sequence"/>
</dbReference>
<comment type="caution">
    <text evidence="3">The sequence shown here is derived from an EMBL/GenBank/DDBJ whole genome shotgun (WGS) entry which is preliminary data.</text>
</comment>
<gene>
    <name evidence="3" type="ORF">MTE01_05760</name>
</gene>
<feature type="transmembrane region" description="Helical" evidence="2">
    <location>
        <begin position="205"/>
        <end position="228"/>
    </location>
</feature>
<reference evidence="3 4" key="1">
    <citation type="submission" date="2019-06" db="EMBL/GenBank/DDBJ databases">
        <title>Whole genome shotgun sequence of Microbacterium testaceum NBRC 12675.</title>
        <authorList>
            <person name="Hosoyama A."/>
            <person name="Uohara A."/>
            <person name="Ohji S."/>
            <person name="Ichikawa N."/>
        </authorList>
    </citation>
    <scope>NUCLEOTIDE SEQUENCE [LARGE SCALE GENOMIC DNA]</scope>
    <source>
        <strain evidence="3 4">NBRC 12675</strain>
    </source>
</reference>
<evidence type="ECO:0000256" key="1">
    <source>
        <dbReference type="SAM" id="MobiDB-lite"/>
    </source>
</evidence>
<proteinExistence type="predicted"/>
<keyword evidence="2" id="KW-0812">Transmembrane</keyword>
<keyword evidence="3" id="KW-0645">Protease</keyword>
<sequence>MRMTFPSPLSQPGSADPPRISTAPQSAVSAAPPRSRRGGVALWIVAVLLVPLLALLVRYFTGFLGTAASFVGLVLAVIPFVIVWFAVRYIDRWEPEPRRLLVFAVAWGAIAAVAIALGVDLVITLFAGPQPPAFSSVIQAPIVEEVAKGLGVLLIFALARRAFDGPVDGIVYGALIGAGFALTENVQYFAISYLEGGPSQVASTFFLRAVLSPFAHVMFTSVTGFAFGLAARRGLRTGAALRYGVPGIIGAIVLHALWNGSATFFDFFELYAALQVPLFVLFLLGILALRREESRLTRARLGEYAAAGWFTPQEVDMLATAPGRRSALAWSRTLPGDRSTVMKGFIADATALAAARQRTLSGRDPHAPATERYLLERTTAARAALLRP</sequence>
<dbReference type="PANTHER" id="PTHR36844">
    <property type="entry name" value="PROTEASE PRSW"/>
    <property type="match status" value="1"/>
</dbReference>
<keyword evidence="2" id="KW-1133">Transmembrane helix</keyword>
<feature type="transmembrane region" description="Helical" evidence="2">
    <location>
        <begin position="40"/>
        <end position="61"/>
    </location>
</feature>
<keyword evidence="2" id="KW-0472">Membrane</keyword>
<keyword evidence="3" id="KW-0378">Hydrolase</keyword>
<feature type="transmembrane region" description="Helical" evidence="2">
    <location>
        <begin position="240"/>
        <end position="258"/>
    </location>
</feature>
<evidence type="ECO:0000313" key="3">
    <source>
        <dbReference type="EMBL" id="GEB44631.1"/>
    </source>
</evidence>
<dbReference type="PANTHER" id="PTHR36844:SF1">
    <property type="entry name" value="PROTEASE PRSW"/>
    <property type="match status" value="1"/>
</dbReference>
<accession>A0A4Y3QHE0</accession>
<feature type="region of interest" description="Disordered" evidence="1">
    <location>
        <begin position="1"/>
        <end position="33"/>
    </location>
</feature>
<dbReference type="AlphaFoldDB" id="A0A4Y3QHE0"/>
<feature type="transmembrane region" description="Helical" evidence="2">
    <location>
        <begin position="67"/>
        <end position="87"/>
    </location>
</feature>
<dbReference type="InterPro" id="IPR026898">
    <property type="entry name" value="PrsW"/>
</dbReference>
<feature type="transmembrane region" description="Helical" evidence="2">
    <location>
        <begin position="146"/>
        <end position="163"/>
    </location>
</feature>